<dbReference type="EMBL" id="SWCJ01000013">
    <property type="protein sequence ID" value="TKB53027.1"/>
    <property type="molecule type" value="Genomic_DNA"/>
</dbReference>
<name>A0A4U1BPX8_9GAMM</name>
<organism evidence="1 2">
    <name type="scientific">Ferrimonas aestuarii</name>
    <dbReference type="NCBI Taxonomy" id="2569539"/>
    <lineage>
        <taxon>Bacteria</taxon>
        <taxon>Pseudomonadati</taxon>
        <taxon>Pseudomonadota</taxon>
        <taxon>Gammaproteobacteria</taxon>
        <taxon>Alteromonadales</taxon>
        <taxon>Ferrimonadaceae</taxon>
        <taxon>Ferrimonas</taxon>
    </lineage>
</organism>
<comment type="caution">
    <text evidence="1">The sequence shown here is derived from an EMBL/GenBank/DDBJ whole genome shotgun (WGS) entry which is preliminary data.</text>
</comment>
<sequence>MKYSDFNEYPYLWVFKREDMGVAENDLSQIKPLTPRAADELWQNHISHNSNHCTDLRKGDWARNQNSWTELLRWDQAFDSDNPQLPEGTTEFIDWDPNTVIWVCYGSDHVVETNWGVFKRNWKCFLFADEAALIIGKRRQQALFFVDETQLKLGNRPKSQ</sequence>
<gene>
    <name evidence="1" type="ORF">FCL42_15205</name>
</gene>
<dbReference type="RefSeq" id="WP_136864280.1">
    <property type="nucleotide sequence ID" value="NZ_SWCJ01000013.1"/>
</dbReference>
<dbReference type="OrthoDB" id="6687905at2"/>
<accession>A0A4U1BPX8</accession>
<dbReference type="AlphaFoldDB" id="A0A4U1BPX8"/>
<dbReference type="InterPro" id="IPR021334">
    <property type="entry name" value="DUF2947"/>
</dbReference>
<evidence type="ECO:0000313" key="1">
    <source>
        <dbReference type="EMBL" id="TKB53027.1"/>
    </source>
</evidence>
<dbReference type="Proteomes" id="UP000305675">
    <property type="component" value="Unassembled WGS sequence"/>
</dbReference>
<keyword evidence="2" id="KW-1185">Reference proteome</keyword>
<reference evidence="1 2" key="1">
    <citation type="submission" date="2019-04" db="EMBL/GenBank/DDBJ databases">
        <authorList>
            <person name="Hwang J.C."/>
        </authorList>
    </citation>
    <scope>NUCLEOTIDE SEQUENCE [LARGE SCALE GENOMIC DNA]</scope>
    <source>
        <strain evidence="1 2">IMCC35002</strain>
    </source>
</reference>
<protein>
    <submittedName>
        <fullName evidence="1">DUF2947 family protein</fullName>
    </submittedName>
</protein>
<evidence type="ECO:0000313" key="2">
    <source>
        <dbReference type="Proteomes" id="UP000305675"/>
    </source>
</evidence>
<dbReference type="Pfam" id="PF11163">
    <property type="entry name" value="DUF2947"/>
    <property type="match status" value="1"/>
</dbReference>
<proteinExistence type="predicted"/>